<organism evidence="4 5">
    <name type="scientific">Thermomonospora curvata (strain ATCC 19995 / DSM 43183 / JCM 3096 / KCTC 9072 / NBRC 15933 / NCIMB 10081 / Henssen B9)</name>
    <dbReference type="NCBI Taxonomy" id="471852"/>
    <lineage>
        <taxon>Bacteria</taxon>
        <taxon>Bacillati</taxon>
        <taxon>Actinomycetota</taxon>
        <taxon>Actinomycetes</taxon>
        <taxon>Streptosporangiales</taxon>
        <taxon>Thermomonosporaceae</taxon>
        <taxon>Thermomonospora</taxon>
    </lineage>
</organism>
<feature type="compositionally biased region" description="Low complexity" evidence="1">
    <location>
        <begin position="301"/>
        <end position="327"/>
    </location>
</feature>
<feature type="compositionally biased region" description="Basic and acidic residues" evidence="1">
    <location>
        <begin position="72"/>
        <end position="96"/>
    </location>
</feature>
<dbReference type="InterPro" id="IPR008965">
    <property type="entry name" value="CBM2/CBM3_carb-bd_dom_sf"/>
</dbReference>
<dbReference type="Pfam" id="PF00553">
    <property type="entry name" value="CBM_2"/>
    <property type="match status" value="1"/>
</dbReference>
<evidence type="ECO:0000256" key="2">
    <source>
        <dbReference type="SAM" id="Phobius"/>
    </source>
</evidence>
<feature type="compositionally biased region" description="Low complexity" evidence="1">
    <location>
        <begin position="181"/>
        <end position="198"/>
    </location>
</feature>
<dbReference type="InterPro" id="IPR012291">
    <property type="entry name" value="CBM2_carb-bd_dom_sf"/>
</dbReference>
<dbReference type="KEGG" id="tcu:Tcur_3539"/>
<sequence>MTELSTDEPGYVPPDHETTVEIPLPGKPPAGHPGQAEDTVADHGLPDGRDEAEQTLADPPGPRAGGAAPDATVRDPQDPWAPARHDLPGDSGERNAEAGQGEWTELFGSEDARREAAAPQPSERPAEPAATASLSPLAAAAVPPGATVPDRADASRPEPQPDAPDSTGARPLPPPIASHEQASPAPDAQAPATDTAPAVLPLPDRPVASARPVNAPGAQRPPAGGRRGSRAPLAVAAALVLLFAVVAGVSALTLMRGGKDGEATTAKPPAGGASSAPGEDGSGGTGAPAGEAPPGAGGSGVPAPAQDAPAPGASPQDGAPAPGRAPADPTPPPRDPIGPVLRGKGLTYQLVQHDPGYYEGLLIITNHGAEPMREWTITFETPGADVKHVWGGELVRGGDRVQIRSLDGAPQIPPGGTWEVRFGAAGSPVEPRKCRFNDRECGLE</sequence>
<dbReference type="Proteomes" id="UP000001918">
    <property type="component" value="Chromosome"/>
</dbReference>
<reference evidence="4 5" key="1">
    <citation type="journal article" date="2011" name="Stand. Genomic Sci.">
        <title>Complete genome sequence of Thermomonospora curvata type strain (B9).</title>
        <authorList>
            <person name="Chertkov O."/>
            <person name="Sikorski J."/>
            <person name="Nolan M."/>
            <person name="Lapidus A."/>
            <person name="Lucas S."/>
            <person name="Del Rio T.G."/>
            <person name="Tice H."/>
            <person name="Cheng J.F."/>
            <person name="Goodwin L."/>
            <person name="Pitluck S."/>
            <person name="Liolios K."/>
            <person name="Ivanova N."/>
            <person name="Mavromatis K."/>
            <person name="Mikhailova N."/>
            <person name="Ovchinnikova G."/>
            <person name="Pati A."/>
            <person name="Chen A."/>
            <person name="Palaniappan K."/>
            <person name="Djao O.D."/>
            <person name="Land M."/>
            <person name="Hauser L."/>
            <person name="Chang Y.J."/>
            <person name="Jeffries C.D."/>
            <person name="Brettin T."/>
            <person name="Han C."/>
            <person name="Detter J.C."/>
            <person name="Rohde M."/>
            <person name="Goker M."/>
            <person name="Woyke T."/>
            <person name="Bristow J."/>
            <person name="Eisen J.A."/>
            <person name="Markowitz V."/>
            <person name="Hugenholtz P."/>
            <person name="Klenk H.P."/>
            <person name="Kyrpides N.C."/>
        </authorList>
    </citation>
    <scope>NUCLEOTIDE SEQUENCE [LARGE SCALE GENOMIC DNA]</scope>
    <source>
        <strain evidence="5">ATCC 19995 / DSM 43183 / JCM 3096 / KCTC 9072 / NBRC 15933 / NCIMB 10081 / Henssen B9</strain>
    </source>
</reference>
<feature type="region of interest" description="Disordered" evidence="1">
    <location>
        <begin position="259"/>
        <end position="342"/>
    </location>
</feature>
<dbReference type="PROSITE" id="PS51173">
    <property type="entry name" value="CBM2"/>
    <property type="match status" value="1"/>
</dbReference>
<dbReference type="EMBL" id="CP001738">
    <property type="protein sequence ID" value="ACY99074.1"/>
    <property type="molecule type" value="Genomic_DNA"/>
</dbReference>
<feature type="compositionally biased region" description="Low complexity" evidence="1">
    <location>
        <begin position="127"/>
        <end position="149"/>
    </location>
</feature>
<dbReference type="STRING" id="471852.Tcur_3539"/>
<evidence type="ECO:0000256" key="1">
    <source>
        <dbReference type="SAM" id="MobiDB-lite"/>
    </source>
</evidence>
<evidence type="ECO:0000313" key="5">
    <source>
        <dbReference type="Proteomes" id="UP000001918"/>
    </source>
</evidence>
<evidence type="ECO:0000313" key="4">
    <source>
        <dbReference type="EMBL" id="ACY99074.1"/>
    </source>
</evidence>
<keyword evidence="5" id="KW-1185">Reference proteome</keyword>
<dbReference type="SUPFAM" id="SSF49384">
    <property type="entry name" value="Carbohydrate-binding domain"/>
    <property type="match status" value="1"/>
</dbReference>
<feature type="compositionally biased region" description="Low complexity" evidence="1">
    <location>
        <begin position="268"/>
        <end position="279"/>
    </location>
</feature>
<protein>
    <submittedName>
        <fullName evidence="4">Cellulose-binding family II</fullName>
    </submittedName>
</protein>
<keyword evidence="2" id="KW-0472">Membrane</keyword>
<feature type="compositionally biased region" description="Low complexity" evidence="1">
    <location>
        <begin position="215"/>
        <end position="230"/>
    </location>
</feature>
<keyword evidence="2" id="KW-0812">Transmembrane</keyword>
<dbReference type="SMART" id="SM00637">
    <property type="entry name" value="CBD_II"/>
    <property type="match status" value="1"/>
</dbReference>
<proteinExistence type="predicted"/>
<feature type="transmembrane region" description="Helical" evidence="2">
    <location>
        <begin position="233"/>
        <end position="254"/>
    </location>
</feature>
<evidence type="ECO:0000259" key="3">
    <source>
        <dbReference type="PROSITE" id="PS51173"/>
    </source>
</evidence>
<dbReference type="HOGENOM" id="CLU_616666_0_0_11"/>
<dbReference type="GO" id="GO:0004553">
    <property type="term" value="F:hydrolase activity, hydrolyzing O-glycosyl compounds"/>
    <property type="evidence" value="ECO:0007669"/>
    <property type="project" value="InterPro"/>
</dbReference>
<gene>
    <name evidence="4" type="ordered locus">Tcur_3539</name>
</gene>
<dbReference type="Gene3D" id="2.60.40.290">
    <property type="match status" value="1"/>
</dbReference>
<feature type="region of interest" description="Disordered" evidence="1">
    <location>
        <begin position="1"/>
        <end position="230"/>
    </location>
</feature>
<feature type="domain" description="CBM2" evidence="3">
    <location>
        <begin position="331"/>
        <end position="444"/>
    </location>
</feature>
<name>D1ABQ1_THECD</name>
<keyword evidence="2" id="KW-1133">Transmembrane helix</keyword>
<dbReference type="AlphaFoldDB" id="D1ABQ1"/>
<accession>D1ABQ1</accession>
<dbReference type="GO" id="GO:0030247">
    <property type="term" value="F:polysaccharide binding"/>
    <property type="evidence" value="ECO:0007669"/>
    <property type="project" value="UniProtKB-UniRule"/>
</dbReference>
<dbReference type="GO" id="GO:0005975">
    <property type="term" value="P:carbohydrate metabolic process"/>
    <property type="evidence" value="ECO:0007669"/>
    <property type="project" value="InterPro"/>
</dbReference>
<dbReference type="InterPro" id="IPR001919">
    <property type="entry name" value="CBD2"/>
</dbReference>
<feature type="compositionally biased region" description="Basic and acidic residues" evidence="1">
    <location>
        <begin position="40"/>
        <end position="52"/>
    </location>
</feature>